<feature type="domain" description="PRONE" evidence="3">
    <location>
        <begin position="105"/>
        <end position="152"/>
    </location>
</feature>
<comment type="caution">
    <text evidence="4">The sequence shown here is derived from an EMBL/GenBank/DDBJ whole genome shotgun (WGS) entry which is preliminary data.</text>
</comment>
<dbReference type="Gene3D" id="1.20.58.2010">
    <property type="entry name" value="PRONE domain, subdomain 1"/>
    <property type="match status" value="1"/>
</dbReference>
<dbReference type="Pfam" id="PF03759">
    <property type="entry name" value="PRONE"/>
    <property type="match status" value="1"/>
</dbReference>
<evidence type="ECO:0000313" key="5">
    <source>
        <dbReference type="Proteomes" id="UP001177140"/>
    </source>
</evidence>
<dbReference type="AlphaFoldDB" id="A0AA41RS42"/>
<accession>A0AA41RS42</accession>
<dbReference type="PANTHER" id="PTHR33101">
    <property type="entry name" value="ROP GUANINE NUCLEOTIDE EXCHANGE FACTOR 1"/>
    <property type="match status" value="1"/>
</dbReference>
<evidence type="ECO:0000313" key="4">
    <source>
        <dbReference type="EMBL" id="MCL7022680.1"/>
    </source>
</evidence>
<dbReference type="InterPro" id="IPR005512">
    <property type="entry name" value="PRONE_dom"/>
</dbReference>
<sequence>MKRLACCRRRNKEISIDMEEPDRVTTYDGLESILNSCRYDNESGTSGGEGCVTDSIDEDDSICSSSKDAIRSFSSQWPVKKRDGCQDKGFENTSRSPEHFYTKEKVKTTIQFADVETMKERFAKLLLGEDNSGGRRGLCTALALTNAITTLA</sequence>
<dbReference type="EMBL" id="JAJJMA010013754">
    <property type="protein sequence ID" value="MCL7022680.1"/>
    <property type="molecule type" value="Genomic_DNA"/>
</dbReference>
<protein>
    <recommendedName>
        <fullName evidence="3">PRONE domain-containing protein</fullName>
    </recommendedName>
</protein>
<evidence type="ECO:0000256" key="2">
    <source>
        <dbReference type="PROSITE-ProRule" id="PRU00663"/>
    </source>
</evidence>
<dbReference type="Proteomes" id="UP001177140">
    <property type="component" value="Unassembled WGS sequence"/>
</dbReference>
<evidence type="ECO:0000256" key="1">
    <source>
        <dbReference type="ARBA" id="ARBA00022658"/>
    </source>
</evidence>
<reference evidence="4" key="1">
    <citation type="submission" date="2022-03" db="EMBL/GenBank/DDBJ databases">
        <title>A functionally conserved STORR gene fusion in Papaver species that diverged 16.8 million years ago.</title>
        <authorList>
            <person name="Catania T."/>
        </authorList>
    </citation>
    <scope>NUCLEOTIDE SEQUENCE</scope>
    <source>
        <strain evidence="4">S-191538</strain>
    </source>
</reference>
<feature type="non-terminal residue" evidence="4">
    <location>
        <position position="152"/>
    </location>
</feature>
<dbReference type="PANTHER" id="PTHR33101:SF2">
    <property type="entry name" value="ROP GUANINE NUCLEOTIDE EXCHANGE FACTOR 14"/>
    <property type="match status" value="1"/>
</dbReference>
<proteinExistence type="predicted"/>
<dbReference type="InterPro" id="IPR038937">
    <property type="entry name" value="RopGEF"/>
</dbReference>
<organism evidence="4 5">
    <name type="scientific">Papaver nudicaule</name>
    <name type="common">Iceland poppy</name>
    <dbReference type="NCBI Taxonomy" id="74823"/>
    <lineage>
        <taxon>Eukaryota</taxon>
        <taxon>Viridiplantae</taxon>
        <taxon>Streptophyta</taxon>
        <taxon>Embryophyta</taxon>
        <taxon>Tracheophyta</taxon>
        <taxon>Spermatophyta</taxon>
        <taxon>Magnoliopsida</taxon>
        <taxon>Ranunculales</taxon>
        <taxon>Papaveraceae</taxon>
        <taxon>Papaveroideae</taxon>
        <taxon>Papaver</taxon>
    </lineage>
</organism>
<dbReference type="PROSITE" id="PS51334">
    <property type="entry name" value="PRONE"/>
    <property type="match status" value="1"/>
</dbReference>
<evidence type="ECO:0000259" key="3">
    <source>
        <dbReference type="PROSITE" id="PS51334"/>
    </source>
</evidence>
<dbReference type="GO" id="GO:0005085">
    <property type="term" value="F:guanyl-nucleotide exchange factor activity"/>
    <property type="evidence" value="ECO:0007669"/>
    <property type="project" value="UniProtKB-UniRule"/>
</dbReference>
<gene>
    <name evidence="4" type="ORF">MKW94_018658</name>
</gene>
<name>A0AA41RS42_PAPNU</name>
<keyword evidence="1 2" id="KW-0344">Guanine-nucleotide releasing factor</keyword>
<keyword evidence="5" id="KW-1185">Reference proteome</keyword>